<comment type="similarity">
    <text evidence="2 5">Belongs to the Nudix hydrolase family.</text>
</comment>
<dbReference type="CDD" id="cd04685">
    <property type="entry name" value="NUDIX_Hydrolase"/>
    <property type="match status" value="1"/>
</dbReference>
<accession>A0ABN2RJ35</accession>
<evidence type="ECO:0000256" key="4">
    <source>
        <dbReference type="ARBA" id="ARBA00022842"/>
    </source>
</evidence>
<dbReference type="PANTHER" id="PTHR43046:SF12">
    <property type="entry name" value="GDP-MANNOSE MANNOSYL HYDROLASE"/>
    <property type="match status" value="1"/>
</dbReference>
<evidence type="ECO:0000256" key="3">
    <source>
        <dbReference type="ARBA" id="ARBA00022801"/>
    </source>
</evidence>
<evidence type="ECO:0000313" key="7">
    <source>
        <dbReference type="EMBL" id="GAA1970009.1"/>
    </source>
</evidence>
<evidence type="ECO:0000313" key="8">
    <source>
        <dbReference type="Proteomes" id="UP001499854"/>
    </source>
</evidence>
<dbReference type="InterPro" id="IPR020084">
    <property type="entry name" value="NUDIX_hydrolase_CS"/>
</dbReference>
<dbReference type="PROSITE" id="PS51462">
    <property type="entry name" value="NUDIX"/>
    <property type="match status" value="1"/>
</dbReference>
<protein>
    <recommendedName>
        <fullName evidence="6">Nudix hydrolase domain-containing protein</fullName>
    </recommendedName>
</protein>
<evidence type="ECO:0000256" key="5">
    <source>
        <dbReference type="RuleBase" id="RU003476"/>
    </source>
</evidence>
<proteinExistence type="inferred from homology"/>
<keyword evidence="4" id="KW-0460">Magnesium</keyword>
<dbReference type="PANTHER" id="PTHR43046">
    <property type="entry name" value="GDP-MANNOSE MANNOSYL HYDROLASE"/>
    <property type="match status" value="1"/>
</dbReference>
<gene>
    <name evidence="7" type="ORF">GCM10009838_31070</name>
</gene>
<dbReference type="EMBL" id="BAAAQM010000015">
    <property type="protein sequence ID" value="GAA1970009.1"/>
    <property type="molecule type" value="Genomic_DNA"/>
</dbReference>
<comment type="caution">
    <text evidence="7">The sequence shown here is derived from an EMBL/GenBank/DDBJ whole genome shotgun (WGS) entry which is preliminary data.</text>
</comment>
<dbReference type="PRINTS" id="PR00502">
    <property type="entry name" value="NUDIXFAMILY"/>
</dbReference>
<keyword evidence="8" id="KW-1185">Reference proteome</keyword>
<evidence type="ECO:0000256" key="2">
    <source>
        <dbReference type="ARBA" id="ARBA00005582"/>
    </source>
</evidence>
<dbReference type="PROSITE" id="PS00893">
    <property type="entry name" value="NUDIX_BOX"/>
    <property type="match status" value="1"/>
</dbReference>
<dbReference type="InterPro" id="IPR015797">
    <property type="entry name" value="NUDIX_hydrolase-like_dom_sf"/>
</dbReference>
<sequence>MTKSQASEIRVSARVLLVDAQNRLLLFQTKTAPDAPEADTLWITVGGGVEPGEDLVVAAARELREETGLDVAPATLGGVVATTGGPADLGWLSGVFRDDFFFLRIDAHEVDISGFEDLEASTYVGHRWWTLDELAETDERIVPYGLAELMRDLTAGRIPAEPVRLPWHH</sequence>
<dbReference type="RefSeq" id="WP_344657716.1">
    <property type="nucleotide sequence ID" value="NZ_BAAAQM010000015.1"/>
</dbReference>
<dbReference type="Pfam" id="PF00293">
    <property type="entry name" value="NUDIX"/>
    <property type="match status" value="1"/>
</dbReference>
<comment type="cofactor">
    <cofactor evidence="1">
        <name>Mg(2+)</name>
        <dbReference type="ChEBI" id="CHEBI:18420"/>
    </cofactor>
</comment>
<feature type="domain" description="Nudix hydrolase" evidence="6">
    <location>
        <begin position="8"/>
        <end position="152"/>
    </location>
</feature>
<dbReference type="Proteomes" id="UP001499854">
    <property type="component" value="Unassembled WGS sequence"/>
</dbReference>
<evidence type="ECO:0000259" key="6">
    <source>
        <dbReference type="PROSITE" id="PS51462"/>
    </source>
</evidence>
<organism evidence="7 8">
    <name type="scientific">Catenulispora subtropica</name>
    <dbReference type="NCBI Taxonomy" id="450798"/>
    <lineage>
        <taxon>Bacteria</taxon>
        <taxon>Bacillati</taxon>
        <taxon>Actinomycetota</taxon>
        <taxon>Actinomycetes</taxon>
        <taxon>Catenulisporales</taxon>
        <taxon>Catenulisporaceae</taxon>
        <taxon>Catenulispora</taxon>
    </lineage>
</organism>
<evidence type="ECO:0000256" key="1">
    <source>
        <dbReference type="ARBA" id="ARBA00001946"/>
    </source>
</evidence>
<dbReference type="SUPFAM" id="SSF55811">
    <property type="entry name" value="Nudix"/>
    <property type="match status" value="1"/>
</dbReference>
<name>A0ABN2RJ35_9ACTN</name>
<dbReference type="InterPro" id="IPR020476">
    <property type="entry name" value="Nudix_hydrolase"/>
</dbReference>
<keyword evidence="3 5" id="KW-0378">Hydrolase</keyword>
<reference evidence="7 8" key="1">
    <citation type="journal article" date="2019" name="Int. J. Syst. Evol. Microbiol.">
        <title>The Global Catalogue of Microorganisms (GCM) 10K type strain sequencing project: providing services to taxonomists for standard genome sequencing and annotation.</title>
        <authorList>
            <consortium name="The Broad Institute Genomics Platform"/>
            <consortium name="The Broad Institute Genome Sequencing Center for Infectious Disease"/>
            <person name="Wu L."/>
            <person name="Ma J."/>
        </authorList>
    </citation>
    <scope>NUCLEOTIDE SEQUENCE [LARGE SCALE GENOMIC DNA]</scope>
    <source>
        <strain evidence="7 8">JCM 16013</strain>
    </source>
</reference>
<dbReference type="InterPro" id="IPR000086">
    <property type="entry name" value="NUDIX_hydrolase_dom"/>
</dbReference>
<dbReference type="Gene3D" id="3.90.79.10">
    <property type="entry name" value="Nucleoside Triphosphate Pyrophosphohydrolase"/>
    <property type="match status" value="1"/>
</dbReference>